<proteinExistence type="predicted"/>
<dbReference type="RefSeq" id="WP_380843372.1">
    <property type="nucleotide sequence ID" value="NZ_JBHSFP010000017.1"/>
</dbReference>
<name>A0ABV9CMX9_9ACTN</name>
<gene>
    <name evidence="1" type="ORF">ACFO60_23170</name>
</gene>
<sequence length="46" mass="5055">MNDSSTATEAHDHATESTVAKMHRKMIYDWPVRSGENGPGFMAMGT</sequence>
<keyword evidence="2" id="KW-1185">Reference proteome</keyword>
<comment type="caution">
    <text evidence="1">The sequence shown here is derived from an EMBL/GenBank/DDBJ whole genome shotgun (WGS) entry which is preliminary data.</text>
</comment>
<evidence type="ECO:0000313" key="2">
    <source>
        <dbReference type="Proteomes" id="UP001596004"/>
    </source>
</evidence>
<accession>A0ABV9CMX9</accession>
<protein>
    <submittedName>
        <fullName evidence="1">Uncharacterized protein</fullName>
    </submittedName>
</protein>
<reference evidence="2" key="1">
    <citation type="journal article" date="2019" name="Int. J. Syst. Evol. Microbiol.">
        <title>The Global Catalogue of Microorganisms (GCM) 10K type strain sequencing project: providing services to taxonomists for standard genome sequencing and annotation.</title>
        <authorList>
            <consortium name="The Broad Institute Genomics Platform"/>
            <consortium name="The Broad Institute Genome Sequencing Center for Infectious Disease"/>
            <person name="Wu L."/>
            <person name="Ma J."/>
        </authorList>
    </citation>
    <scope>NUCLEOTIDE SEQUENCE [LARGE SCALE GENOMIC DNA]</scope>
    <source>
        <strain evidence="2">CGMCC 4.7132</strain>
    </source>
</reference>
<dbReference type="EMBL" id="JBHSFP010000017">
    <property type="protein sequence ID" value="MFC4533678.1"/>
    <property type="molecule type" value="Genomic_DNA"/>
</dbReference>
<evidence type="ECO:0000313" key="1">
    <source>
        <dbReference type="EMBL" id="MFC4533678.1"/>
    </source>
</evidence>
<dbReference type="Proteomes" id="UP001596004">
    <property type="component" value="Unassembled WGS sequence"/>
</dbReference>
<organism evidence="1 2">
    <name type="scientific">Sphaerisporangium dianthi</name>
    <dbReference type="NCBI Taxonomy" id="1436120"/>
    <lineage>
        <taxon>Bacteria</taxon>
        <taxon>Bacillati</taxon>
        <taxon>Actinomycetota</taxon>
        <taxon>Actinomycetes</taxon>
        <taxon>Streptosporangiales</taxon>
        <taxon>Streptosporangiaceae</taxon>
        <taxon>Sphaerisporangium</taxon>
    </lineage>
</organism>